<reference evidence="1" key="1">
    <citation type="journal article" date="2021" name="Proc. Natl. Acad. Sci. U.S.A.">
        <title>A Catalog of Tens of Thousands of Viruses from Human Metagenomes Reveals Hidden Associations with Chronic Diseases.</title>
        <authorList>
            <person name="Tisza M.J."/>
            <person name="Buck C.B."/>
        </authorList>
    </citation>
    <scope>NUCLEOTIDE SEQUENCE</scope>
    <source>
        <strain evidence="1">Ct0yq10</strain>
    </source>
</reference>
<sequence>MYSKIFNLYFSKDRHPGNNIISEEYFQASVELEGKRVANGSLKQNVKDLVKLHYGKDITEIKYSRSPLRDYYHLCTEELSHSELGKLYFNLMSMTYKGMDLCDLVYKENGAQAVANFLYSAKYNYFHRVSIEDYENYNPIPFRFFLSLDHKKFMPRTSQEMLFFKKVISPRAYGKFVALSTKRMDRYRDRYSRYLNRYFTTEDFTAKFRFNANFTKMVTRKIIMKDKLQTLDEWLSLYNLTPIEYYSCFSIKSDTVTPRMELICSKAGMDTRRFIFNSLILSLEKHIANPFYGEKGHANPERSIAISHSKFLKETEGTPSF</sequence>
<protein>
    <submittedName>
        <fullName evidence="1">Uncharacterized protein</fullName>
    </submittedName>
</protein>
<accession>A0A8S5MPI1</accession>
<evidence type="ECO:0000313" key="1">
    <source>
        <dbReference type="EMBL" id="DAD84074.1"/>
    </source>
</evidence>
<organism evidence="1">
    <name type="scientific">Siphoviridae sp. ct0yq10</name>
    <dbReference type="NCBI Taxonomy" id="2826270"/>
    <lineage>
        <taxon>Viruses</taxon>
        <taxon>Duplodnaviria</taxon>
        <taxon>Heunggongvirae</taxon>
        <taxon>Uroviricota</taxon>
        <taxon>Caudoviricetes</taxon>
    </lineage>
</organism>
<proteinExistence type="predicted"/>
<name>A0A8S5MPI1_9CAUD</name>
<dbReference type="EMBL" id="BK014951">
    <property type="protein sequence ID" value="DAD84074.1"/>
    <property type="molecule type" value="Genomic_DNA"/>
</dbReference>